<evidence type="ECO:0000313" key="5">
    <source>
        <dbReference type="Proteomes" id="UP000001357"/>
    </source>
</evidence>
<dbReference type="GO" id="GO:0005739">
    <property type="term" value="C:mitochondrion"/>
    <property type="evidence" value="ECO:0000318"/>
    <property type="project" value="GO_Central"/>
</dbReference>
<dbReference type="OMA" id="IQLDCKP"/>
<dbReference type="SUPFAM" id="SSF46915">
    <property type="entry name" value="Polynucleotide phosphorylase/guanosine pentaphosphate synthase (PNPase/GPSI), domain 3"/>
    <property type="match status" value="1"/>
</dbReference>
<dbReference type="InterPro" id="IPR027408">
    <property type="entry name" value="PNPase/RNase_PH_dom_sf"/>
</dbReference>
<evidence type="ECO:0000313" key="4">
    <source>
        <dbReference type="EMBL" id="EDQ85247.1"/>
    </source>
</evidence>
<dbReference type="FunCoup" id="A9VAY8">
    <property type="interactions" value="1337"/>
</dbReference>
<dbReference type="GO" id="GO:0000965">
    <property type="term" value="P:mitochondrial RNA 3'-end processing"/>
    <property type="evidence" value="ECO:0000318"/>
    <property type="project" value="GO_Central"/>
</dbReference>
<dbReference type="InterPro" id="IPR020568">
    <property type="entry name" value="Ribosomal_Su5_D2-typ_SF"/>
</dbReference>
<dbReference type="GO" id="GO:0004654">
    <property type="term" value="F:polyribonucleotide nucleotidyltransferase activity"/>
    <property type="evidence" value="ECO:0000318"/>
    <property type="project" value="GO_Central"/>
</dbReference>
<dbReference type="Proteomes" id="UP000001357">
    <property type="component" value="Unassembled WGS sequence"/>
</dbReference>
<dbReference type="Gene3D" id="3.30.230.70">
    <property type="entry name" value="GHMP Kinase, N-terminal domain"/>
    <property type="match status" value="2"/>
</dbReference>
<dbReference type="PANTHER" id="PTHR11252:SF0">
    <property type="entry name" value="POLYRIBONUCLEOTIDE NUCLEOTIDYLTRANSFERASE 1, MITOCHONDRIAL"/>
    <property type="match status" value="1"/>
</dbReference>
<dbReference type="AlphaFoldDB" id="A9VAY8"/>
<dbReference type="Pfam" id="PF03726">
    <property type="entry name" value="PNPase"/>
    <property type="match status" value="1"/>
</dbReference>
<dbReference type="RefSeq" id="XP_001749868.1">
    <property type="nucleotide sequence ID" value="XM_001749816.1"/>
</dbReference>
<proteinExistence type="predicted"/>
<dbReference type="PANTHER" id="PTHR11252">
    <property type="entry name" value="POLYRIBONUCLEOTIDE NUCLEOTIDYLTRANSFERASE"/>
    <property type="match status" value="1"/>
</dbReference>
<dbReference type="EMBL" id="CH991575">
    <property type="protein sequence ID" value="EDQ85247.1"/>
    <property type="molecule type" value="Genomic_DNA"/>
</dbReference>
<dbReference type="STRING" id="81824.A9VAY8"/>
<keyword evidence="1" id="KW-0694">RNA-binding</keyword>
<dbReference type="InterPro" id="IPR012162">
    <property type="entry name" value="PNPase"/>
</dbReference>
<dbReference type="InParanoid" id="A9VAY8"/>
<evidence type="ECO:0000256" key="1">
    <source>
        <dbReference type="ARBA" id="ARBA00022884"/>
    </source>
</evidence>
<reference evidence="4 5" key="1">
    <citation type="journal article" date="2008" name="Nature">
        <title>The genome of the choanoflagellate Monosiga brevicollis and the origin of metazoans.</title>
        <authorList>
            <consortium name="JGI Sequencing"/>
            <person name="King N."/>
            <person name="Westbrook M.J."/>
            <person name="Young S.L."/>
            <person name="Kuo A."/>
            <person name="Abedin M."/>
            <person name="Chapman J."/>
            <person name="Fairclough S."/>
            <person name="Hellsten U."/>
            <person name="Isogai Y."/>
            <person name="Letunic I."/>
            <person name="Marr M."/>
            <person name="Pincus D."/>
            <person name="Putnam N."/>
            <person name="Rokas A."/>
            <person name="Wright K.J."/>
            <person name="Zuzow R."/>
            <person name="Dirks W."/>
            <person name="Good M."/>
            <person name="Goodstein D."/>
            <person name="Lemons D."/>
            <person name="Li W."/>
            <person name="Lyons J.B."/>
            <person name="Morris A."/>
            <person name="Nichols S."/>
            <person name="Richter D.J."/>
            <person name="Salamov A."/>
            <person name="Bork P."/>
            <person name="Lim W.A."/>
            <person name="Manning G."/>
            <person name="Miller W.T."/>
            <person name="McGinnis W."/>
            <person name="Shapiro H."/>
            <person name="Tjian R."/>
            <person name="Grigoriev I.V."/>
            <person name="Rokhsar D."/>
        </authorList>
    </citation>
    <scope>NUCLEOTIDE SEQUENCE [LARGE SCALE GENOMIC DNA]</scope>
    <source>
        <strain evidence="5">MX1 / ATCC 50154</strain>
    </source>
</reference>
<dbReference type="InterPro" id="IPR036456">
    <property type="entry name" value="PNPase_PH_RNA-bd_sf"/>
</dbReference>
<feature type="domain" description="Exoribonuclease phosphorolytic" evidence="2">
    <location>
        <begin position="88"/>
        <end position="171"/>
    </location>
</feature>
<dbReference type="GO" id="GO:0003723">
    <property type="term" value="F:RNA binding"/>
    <property type="evidence" value="ECO:0007669"/>
    <property type="project" value="UniProtKB-KW"/>
</dbReference>
<accession>A9VAY8</accession>
<dbReference type="SUPFAM" id="SSF55666">
    <property type="entry name" value="Ribonuclease PH domain 2-like"/>
    <property type="match status" value="2"/>
</dbReference>
<evidence type="ECO:0000259" key="3">
    <source>
        <dbReference type="Pfam" id="PF03726"/>
    </source>
</evidence>
<dbReference type="InterPro" id="IPR001247">
    <property type="entry name" value="ExoRNase_PH_dom1"/>
</dbReference>
<organism evidence="4 5">
    <name type="scientific">Monosiga brevicollis</name>
    <name type="common">Choanoflagellate</name>
    <dbReference type="NCBI Taxonomy" id="81824"/>
    <lineage>
        <taxon>Eukaryota</taxon>
        <taxon>Choanoflagellata</taxon>
        <taxon>Craspedida</taxon>
        <taxon>Salpingoecidae</taxon>
        <taxon>Monosiga</taxon>
    </lineage>
</organism>
<dbReference type="InterPro" id="IPR015848">
    <property type="entry name" value="PNPase_PH_RNA-bd_bac/org-type"/>
</dbReference>
<name>A9VAY8_MONBE</name>
<gene>
    <name evidence="4" type="ORF">MONBRDRAFT_34325</name>
</gene>
<dbReference type="GO" id="GO:0000958">
    <property type="term" value="P:mitochondrial mRNA catabolic process"/>
    <property type="evidence" value="ECO:0000318"/>
    <property type="project" value="GO_Central"/>
</dbReference>
<dbReference type="FunFam" id="3.30.230.70:FF:000020">
    <property type="entry name" value="Polyribonucleotide nucleotidyltransferase 2 mitochondrial"/>
    <property type="match status" value="1"/>
</dbReference>
<feature type="domain" description="Exoribonuclease phosphorolytic" evidence="2">
    <location>
        <begin position="365"/>
        <end position="499"/>
    </location>
</feature>
<dbReference type="GeneID" id="5895136"/>
<dbReference type="GO" id="GO:0000175">
    <property type="term" value="F:3'-5'-RNA exonuclease activity"/>
    <property type="evidence" value="ECO:0000318"/>
    <property type="project" value="GO_Central"/>
</dbReference>
<dbReference type="Pfam" id="PF01138">
    <property type="entry name" value="RNase_PH"/>
    <property type="match status" value="2"/>
</dbReference>
<keyword evidence="5" id="KW-1185">Reference proteome</keyword>
<dbReference type="KEGG" id="mbr:MONBRDRAFT_34325"/>
<feature type="domain" description="Polyribonucleotide nucleotidyltransferase RNA-binding" evidence="3">
    <location>
        <begin position="292"/>
        <end position="360"/>
    </location>
</feature>
<evidence type="ECO:0000259" key="2">
    <source>
        <dbReference type="Pfam" id="PF01138"/>
    </source>
</evidence>
<dbReference type="SUPFAM" id="SSF54211">
    <property type="entry name" value="Ribosomal protein S5 domain 2-like"/>
    <property type="match status" value="2"/>
</dbReference>
<protein>
    <submittedName>
        <fullName evidence="4">Uncharacterized protein</fullName>
    </submittedName>
</protein>
<dbReference type="eggNOG" id="KOG1067">
    <property type="taxonomic scope" value="Eukaryota"/>
</dbReference>
<dbReference type="InterPro" id="IPR036345">
    <property type="entry name" value="ExoRNase_PH_dom2_sf"/>
</dbReference>
<sequence>MMRVGSCWQRQRQLQQLARLIAVRQASKYVPYLSPVVRITSEAATGSHEPATFTCGALAYQADGAVTLDQACPLHSTPSPFLTPLLQQVDYRERGTAVNLIPKSFHRREGGERDRETLVARLVDRSLRPLVPSDVAASTQMTVKLLASQARMEPTVQSIEAASAALMVSDISWHGPVAAVRVGVRKALEVASDDEPYELLINPDHKETAECVGVLLYSGVQAGAVMIDFEGAELPLPALKRALRAAHQHIQPSLEAQRELGERAGRTKKPLLREPLALGIMAAAITQGLESVLEVLRMHMLSKRDRIERLNSITDQLEADLLQQFPMAGLRLVDDALEEVLKEALRQLVLSEDTRIDGRDFDEVQAVQAAINLYPELHGNSLFQRGETQVFCTATLGDRDAVKRLDEIEVAVAGLSPQKSFFFDYEFPAYAINKIRVRRGQMRRETGHGSLAERALGRMIDPGYENTVRVTSQVTSSFGSSSMASVCGGSLAMMDAGVPLRAPVAGLSCGLVGYTDEEGQLTKYQLLTDLKGFEDIYGAMDLKMASTQSGVNAIQFDTELRGISLDVLEEAMQRTFDGKQVVLKEMNAAMPATRTDPKACHPMTCESSSAPDAFQPLLEHVYSSRDFCL</sequence>
<dbReference type="GO" id="GO:0005829">
    <property type="term" value="C:cytosol"/>
    <property type="evidence" value="ECO:0000318"/>
    <property type="project" value="GO_Central"/>
</dbReference>